<keyword evidence="5" id="KW-0469">Meiosis</keyword>
<dbReference type="SUPFAM" id="SSF48334">
    <property type="entry name" value="DNA repair protein MutS, domain III"/>
    <property type="match status" value="1"/>
</dbReference>
<keyword evidence="4" id="KW-0238">DNA-binding</keyword>
<dbReference type="PIRSF" id="PIRSF005813">
    <property type="entry name" value="MSH2"/>
    <property type="match status" value="1"/>
</dbReference>
<dbReference type="InterPro" id="IPR007860">
    <property type="entry name" value="DNA_mmatch_repair_MutS_con_dom"/>
</dbReference>
<evidence type="ECO:0000256" key="6">
    <source>
        <dbReference type="SAM" id="MobiDB-lite"/>
    </source>
</evidence>
<dbReference type="GO" id="GO:0005524">
    <property type="term" value="F:ATP binding"/>
    <property type="evidence" value="ECO:0007669"/>
    <property type="project" value="UniProtKB-KW"/>
</dbReference>
<dbReference type="FunFam" id="3.40.50.300:FF:000870">
    <property type="entry name" value="MutS protein homolog 4"/>
    <property type="match status" value="1"/>
</dbReference>
<protein>
    <recommendedName>
        <fullName evidence="7">DNA mismatch repair proteins mutS family domain-containing protein</fullName>
    </recommendedName>
</protein>
<dbReference type="GO" id="GO:0006298">
    <property type="term" value="P:mismatch repair"/>
    <property type="evidence" value="ECO:0007669"/>
    <property type="project" value="InterPro"/>
</dbReference>
<evidence type="ECO:0000256" key="4">
    <source>
        <dbReference type="ARBA" id="ARBA00023125"/>
    </source>
</evidence>
<dbReference type="AlphaFoldDB" id="A0AAE0WH93"/>
<dbReference type="FunFam" id="1.10.1420.10:FF:000013">
    <property type="entry name" value="mutS protein homolog 4"/>
    <property type="match status" value="1"/>
</dbReference>
<reference evidence="8" key="2">
    <citation type="journal article" date="2021" name="Genome Biol. Evol.">
        <title>Developing a high-quality reference genome for a parasitic bivalve with doubly uniparental inheritance (Bivalvia: Unionida).</title>
        <authorList>
            <person name="Smith C.H."/>
        </authorList>
    </citation>
    <scope>NUCLEOTIDE SEQUENCE</scope>
    <source>
        <strain evidence="8">CHS0354</strain>
        <tissue evidence="8">Mantle</tissue>
    </source>
</reference>
<keyword evidence="3" id="KW-0067">ATP-binding</keyword>
<dbReference type="SMART" id="SM00533">
    <property type="entry name" value="MUTSd"/>
    <property type="match status" value="1"/>
</dbReference>
<dbReference type="InterPro" id="IPR000432">
    <property type="entry name" value="DNA_mismatch_repair_MutS_C"/>
</dbReference>
<dbReference type="Proteomes" id="UP001195483">
    <property type="component" value="Unassembled WGS sequence"/>
</dbReference>
<dbReference type="Pfam" id="PF00488">
    <property type="entry name" value="MutS_V"/>
    <property type="match status" value="1"/>
</dbReference>
<sequence>MMAAQHKQPKYSMYNFGLLETPSTGTRLEDTSGSSSNQATRSRHRTNLTAQRETPHLTKSSSVSSSLSGQLGRDSSIETPSVSRNYQLSRTPGSKHTPYATSSTTPGDYSASVVVAVVEGRGLARGEIGMASLDLKSPVLILSQFADTSTYVKTVTKIQILHPLEILFPNTACEAGSTSKLFKVISDDFQNVSISTVQRKYFNETRGLQYVQQLSIPEYNMVEMEVSSKYYCLAAAAALIKYVEFVQNMYFAPASMRFVFKGSEHTTMIDATTARNLELLTNLRDVKSDHTLYGVLNYTKTPGGARLLRSNILQPPSDLETITTRQEVVSELTEKEEIFYNIQAIIQRFLDIDHLLSLCIQIPKQESVKTAESNITNVIHLKHTLQLVPPLREALRDCENPLLKAYYKSLDDPRFETIMSKINIVIHEDTHYQTGALNMRTQKCFAVKPGLNGLLDIARRTYTEIVDDIAELVKQLEMQYNLPLRTSYSMFRGFYIQLLCTSKDNYTPENLPGIFLKVTKLKNTLSFTTVDLIKLNDRVKESLQEIYMMTNIVVKELLIDIRDQIGCLYKLTECVSMLDMLLGFAHACTVSNFVKPEFTDTLAIKQGQHPILERIGSEQPIPNNVYASEECNFIIITGPNMSGKSTYLRQIALLQIMAQLGSYVPAQYASFRTADQIFSRIGSDDSIETNCSSFMLEMKEINYIVQSASNNSLIIIDELGRGTSAEEGIGLCHAICEYLLGIKAFTFFVTHFLELTRLDSLYPNLENYFFEVQRSYSVEGNCEKVIYTHVLSKGKTTEKHYGIQLAEVSIMPQIVVREAKKLAQKIQDEKKKTQQVDTEMKRQRAVFKLATRLVQAAKNSRLDEVGLRQYLTSLKKQYQREIGTAEE</sequence>
<dbReference type="PROSITE" id="PS00486">
    <property type="entry name" value="DNA_MISMATCH_REPAIR_2"/>
    <property type="match status" value="1"/>
</dbReference>
<gene>
    <name evidence="8" type="ORF">CHS0354_031987</name>
</gene>
<dbReference type="Gene3D" id="1.10.1420.10">
    <property type="match status" value="2"/>
</dbReference>
<reference evidence="8" key="3">
    <citation type="submission" date="2023-05" db="EMBL/GenBank/DDBJ databases">
        <authorList>
            <person name="Smith C.H."/>
        </authorList>
    </citation>
    <scope>NUCLEOTIDE SEQUENCE</scope>
    <source>
        <strain evidence="8">CHS0354</strain>
        <tissue evidence="8">Mantle</tissue>
    </source>
</reference>
<dbReference type="SMART" id="SM00534">
    <property type="entry name" value="MUTSac"/>
    <property type="match status" value="1"/>
</dbReference>
<comment type="caution">
    <text evidence="8">The sequence shown here is derived from an EMBL/GenBank/DDBJ whole genome shotgun (WGS) entry which is preliminary data.</text>
</comment>
<evidence type="ECO:0000259" key="7">
    <source>
        <dbReference type="PROSITE" id="PS00486"/>
    </source>
</evidence>
<dbReference type="InterPro" id="IPR045076">
    <property type="entry name" value="MutS"/>
</dbReference>
<feature type="compositionally biased region" description="Polar residues" evidence="6">
    <location>
        <begin position="22"/>
        <end position="40"/>
    </location>
</feature>
<dbReference type="PANTHER" id="PTHR11361:SF21">
    <property type="entry name" value="MUTS PROTEIN HOMOLOG 4"/>
    <property type="match status" value="1"/>
</dbReference>
<dbReference type="InterPro" id="IPR007861">
    <property type="entry name" value="DNA_mismatch_repair_MutS_clamp"/>
</dbReference>
<dbReference type="GO" id="GO:0007131">
    <property type="term" value="P:reciprocal meiotic recombination"/>
    <property type="evidence" value="ECO:0007669"/>
    <property type="project" value="TreeGrafter"/>
</dbReference>
<keyword evidence="9" id="KW-1185">Reference proteome</keyword>
<dbReference type="GO" id="GO:0030983">
    <property type="term" value="F:mismatched DNA binding"/>
    <property type="evidence" value="ECO:0007669"/>
    <property type="project" value="InterPro"/>
</dbReference>
<feature type="compositionally biased region" description="Polar residues" evidence="6">
    <location>
        <begin position="77"/>
        <end position="106"/>
    </location>
</feature>
<dbReference type="GO" id="GO:0140664">
    <property type="term" value="F:ATP-dependent DNA damage sensor activity"/>
    <property type="evidence" value="ECO:0007669"/>
    <property type="project" value="InterPro"/>
</dbReference>
<dbReference type="Pfam" id="PF05192">
    <property type="entry name" value="MutS_III"/>
    <property type="match status" value="1"/>
</dbReference>
<evidence type="ECO:0000256" key="2">
    <source>
        <dbReference type="ARBA" id="ARBA00022741"/>
    </source>
</evidence>
<feature type="domain" description="DNA mismatch repair proteins mutS family" evidence="7">
    <location>
        <begin position="712"/>
        <end position="728"/>
    </location>
</feature>
<keyword evidence="2" id="KW-0547">Nucleotide-binding</keyword>
<dbReference type="EMBL" id="JAEAOA010001901">
    <property type="protein sequence ID" value="KAK3612392.1"/>
    <property type="molecule type" value="Genomic_DNA"/>
</dbReference>
<comment type="similarity">
    <text evidence="1">Belongs to the DNA mismatch repair MutS family.</text>
</comment>
<dbReference type="InterPro" id="IPR011184">
    <property type="entry name" value="DNA_mismatch_repair_Msh2"/>
</dbReference>
<dbReference type="InterPro" id="IPR036678">
    <property type="entry name" value="MutS_con_dom_sf"/>
</dbReference>
<accession>A0AAE0WH93</accession>
<dbReference type="SUPFAM" id="SSF52540">
    <property type="entry name" value="P-loop containing nucleoside triphosphate hydrolases"/>
    <property type="match status" value="1"/>
</dbReference>
<evidence type="ECO:0000313" key="8">
    <source>
        <dbReference type="EMBL" id="KAK3612392.1"/>
    </source>
</evidence>
<evidence type="ECO:0000256" key="1">
    <source>
        <dbReference type="ARBA" id="ARBA00006271"/>
    </source>
</evidence>
<dbReference type="InterPro" id="IPR027417">
    <property type="entry name" value="P-loop_NTPase"/>
</dbReference>
<dbReference type="GO" id="GO:0005634">
    <property type="term" value="C:nucleus"/>
    <property type="evidence" value="ECO:0007669"/>
    <property type="project" value="TreeGrafter"/>
</dbReference>
<dbReference type="SUPFAM" id="SSF53150">
    <property type="entry name" value="DNA repair protein MutS, domain II"/>
    <property type="match status" value="1"/>
</dbReference>
<evidence type="ECO:0000256" key="5">
    <source>
        <dbReference type="ARBA" id="ARBA00023254"/>
    </source>
</evidence>
<evidence type="ECO:0000256" key="3">
    <source>
        <dbReference type="ARBA" id="ARBA00022840"/>
    </source>
</evidence>
<name>A0AAE0WH93_9BIVA</name>
<dbReference type="Gene3D" id="3.30.420.110">
    <property type="entry name" value="MutS, connector domain"/>
    <property type="match status" value="1"/>
</dbReference>
<feature type="region of interest" description="Disordered" evidence="6">
    <location>
        <begin position="22"/>
        <end position="106"/>
    </location>
</feature>
<evidence type="ECO:0000313" key="9">
    <source>
        <dbReference type="Proteomes" id="UP001195483"/>
    </source>
</evidence>
<dbReference type="Pfam" id="PF05190">
    <property type="entry name" value="MutS_IV"/>
    <property type="match status" value="1"/>
</dbReference>
<dbReference type="PANTHER" id="PTHR11361">
    <property type="entry name" value="DNA MISMATCH REPAIR PROTEIN MUTS FAMILY MEMBER"/>
    <property type="match status" value="1"/>
</dbReference>
<dbReference type="FunFam" id="3.30.420.110:FF:000003">
    <property type="entry name" value="mutS protein homolog 4"/>
    <property type="match status" value="1"/>
</dbReference>
<reference evidence="8" key="1">
    <citation type="journal article" date="2021" name="Genome Biol. Evol.">
        <title>A High-Quality Reference Genome for a Parasitic Bivalve with Doubly Uniparental Inheritance (Bivalvia: Unionida).</title>
        <authorList>
            <person name="Smith C.H."/>
        </authorList>
    </citation>
    <scope>NUCLEOTIDE SEQUENCE</scope>
    <source>
        <strain evidence="8">CHS0354</strain>
    </source>
</reference>
<dbReference type="Gene3D" id="3.40.50.300">
    <property type="entry name" value="P-loop containing nucleotide triphosphate hydrolases"/>
    <property type="match status" value="1"/>
</dbReference>
<dbReference type="InterPro" id="IPR007696">
    <property type="entry name" value="DNA_mismatch_repair_MutS_core"/>
</dbReference>
<organism evidence="8 9">
    <name type="scientific">Potamilus streckersoni</name>
    <dbReference type="NCBI Taxonomy" id="2493646"/>
    <lineage>
        <taxon>Eukaryota</taxon>
        <taxon>Metazoa</taxon>
        <taxon>Spiralia</taxon>
        <taxon>Lophotrochozoa</taxon>
        <taxon>Mollusca</taxon>
        <taxon>Bivalvia</taxon>
        <taxon>Autobranchia</taxon>
        <taxon>Heteroconchia</taxon>
        <taxon>Palaeoheterodonta</taxon>
        <taxon>Unionida</taxon>
        <taxon>Unionoidea</taxon>
        <taxon>Unionidae</taxon>
        <taxon>Ambleminae</taxon>
        <taxon>Lampsilini</taxon>
        <taxon>Potamilus</taxon>
    </lineage>
</organism>
<dbReference type="InterPro" id="IPR036187">
    <property type="entry name" value="DNA_mismatch_repair_MutS_sf"/>
</dbReference>
<dbReference type="Pfam" id="PF05188">
    <property type="entry name" value="MutS_II"/>
    <property type="match status" value="1"/>
</dbReference>
<proteinExistence type="inferred from homology"/>